<keyword evidence="3" id="KW-1133">Transmembrane helix</keyword>
<keyword evidence="3" id="KW-0812">Transmembrane</keyword>
<feature type="transmembrane region" description="Helical" evidence="3">
    <location>
        <begin position="294"/>
        <end position="313"/>
    </location>
</feature>
<feature type="region of interest" description="Disordered" evidence="2">
    <location>
        <begin position="317"/>
        <end position="352"/>
    </location>
</feature>
<protein>
    <submittedName>
        <fullName evidence="5">Uncharacterized protein</fullName>
    </submittedName>
</protein>
<feature type="signal peptide" evidence="4">
    <location>
        <begin position="1"/>
        <end position="24"/>
    </location>
</feature>
<keyword evidence="6" id="KW-1185">Reference proteome</keyword>
<dbReference type="Proteomes" id="UP000747542">
    <property type="component" value="Unassembled WGS sequence"/>
</dbReference>
<feature type="coiled-coil region" evidence="1">
    <location>
        <begin position="377"/>
        <end position="411"/>
    </location>
</feature>
<gene>
    <name evidence="5" type="ORF">Hamer_G000680</name>
</gene>
<keyword evidence="3" id="KW-0472">Membrane</keyword>
<evidence type="ECO:0000256" key="4">
    <source>
        <dbReference type="SAM" id="SignalP"/>
    </source>
</evidence>
<accession>A0A8J5N243</accession>
<reference evidence="5" key="1">
    <citation type="journal article" date="2021" name="Sci. Adv.">
        <title>The American lobster genome reveals insights on longevity, neural, and immune adaptations.</title>
        <authorList>
            <person name="Polinski J.M."/>
            <person name="Zimin A.V."/>
            <person name="Clark K.F."/>
            <person name="Kohn A.B."/>
            <person name="Sadowski N."/>
            <person name="Timp W."/>
            <person name="Ptitsyn A."/>
            <person name="Khanna P."/>
            <person name="Romanova D.Y."/>
            <person name="Williams P."/>
            <person name="Greenwood S.J."/>
            <person name="Moroz L.L."/>
            <person name="Walt D.R."/>
            <person name="Bodnar A.G."/>
        </authorList>
    </citation>
    <scope>NUCLEOTIDE SEQUENCE</scope>
    <source>
        <strain evidence="5">GMGI-L3</strain>
    </source>
</reference>
<feature type="chain" id="PRO_5035302061" evidence="4">
    <location>
        <begin position="25"/>
        <end position="698"/>
    </location>
</feature>
<evidence type="ECO:0000256" key="1">
    <source>
        <dbReference type="SAM" id="Coils"/>
    </source>
</evidence>
<comment type="caution">
    <text evidence="5">The sequence shown here is derived from an EMBL/GenBank/DDBJ whole genome shotgun (WGS) entry which is preliminary data.</text>
</comment>
<dbReference type="OrthoDB" id="6363443at2759"/>
<evidence type="ECO:0000313" key="5">
    <source>
        <dbReference type="EMBL" id="KAG7171769.1"/>
    </source>
</evidence>
<proteinExistence type="predicted"/>
<evidence type="ECO:0000256" key="2">
    <source>
        <dbReference type="SAM" id="MobiDB-lite"/>
    </source>
</evidence>
<evidence type="ECO:0000256" key="3">
    <source>
        <dbReference type="SAM" id="Phobius"/>
    </source>
</evidence>
<name>A0A8J5N243_HOMAM</name>
<keyword evidence="1" id="KW-0175">Coiled coil</keyword>
<keyword evidence="4" id="KW-0732">Signal</keyword>
<dbReference type="AlphaFoldDB" id="A0A8J5N243"/>
<sequence>MWLGAPWAWVWAAVWACIWILGTSSPMPQDLAVGVGAKECHHNVATLYCDYKGTDETVVLRGAVDDSIEKVFVVNARRLRVSEDVCVNVMVISVAQVLVERAPDPAFAPCHTHLELSARNSSLDRLPGHVNRVFLEDTNVTQFITTAEIQQLTVINSVIKVVEVSAPLMAGIYAVFLSSNISTLRRLHVNKDSLLEFQKSHISEVAVGGLVIQEGGEVVVQDTTTTSVNEESSVVVLGDGGSLSLKNYTGSLKVTSTTFSTTLQPNQKLLHEALSNCEASVITITYYKQYVTCLVLLLLVLLSAISGAVLYVLRKERNSSHDSSNSEANKIMPHDPVGDTVSNPDSPDDAQMPMLRRVSEDESQHPHHPEEVTRELCSSMQEHKISLQLKLKDLEEQCQAKLKTLEDKRNKRLHEESLINNELLDLEEKYCNEENKQNPNLDITIQLLGALKDNKEVKQKIYTVEYEEEKQEIAYKDKIKKGNKEFMKQLADSVHTALTRWLDSRGSAVTNTQSLDLEAFENLFHHIIKTLQEEITQKTYTSESKDELQKYIKHDQIQNTKEQQDKITNEINTNYQREMIDLHNKTPTKQRFKDTHKLRVIYDIKTELLKSSQSLEHKVLQSVHSENKLELYYLDTTTQLLKHNINELENMFLFGIYILQFYDRMKNRIIVGADENADVTDKTLTPPSSSHNDTTILP</sequence>
<evidence type="ECO:0000313" key="6">
    <source>
        <dbReference type="Proteomes" id="UP000747542"/>
    </source>
</evidence>
<organism evidence="5 6">
    <name type="scientific">Homarus americanus</name>
    <name type="common">American lobster</name>
    <dbReference type="NCBI Taxonomy" id="6706"/>
    <lineage>
        <taxon>Eukaryota</taxon>
        <taxon>Metazoa</taxon>
        <taxon>Ecdysozoa</taxon>
        <taxon>Arthropoda</taxon>
        <taxon>Crustacea</taxon>
        <taxon>Multicrustacea</taxon>
        <taxon>Malacostraca</taxon>
        <taxon>Eumalacostraca</taxon>
        <taxon>Eucarida</taxon>
        <taxon>Decapoda</taxon>
        <taxon>Pleocyemata</taxon>
        <taxon>Astacidea</taxon>
        <taxon>Nephropoidea</taxon>
        <taxon>Nephropidae</taxon>
        <taxon>Homarus</taxon>
    </lineage>
</organism>
<dbReference type="EMBL" id="JAHLQT010011632">
    <property type="protein sequence ID" value="KAG7171769.1"/>
    <property type="molecule type" value="Genomic_DNA"/>
</dbReference>